<sequence>MLLPEGHSASEEAAAAGPQCGDCIVCYSAYDLAGHLPRRLYCGHTVCQACVRRLATPAPAQRWVPCPQCRQSTPMPRGGVAMLDLDLAAFLAIRAGRGPSRLEPQPPGPCKGSPTGHCPPPTSAEAWIPVLWGGGSTSRAEPKPGGCLQRLYLAPSISLPRMLLPEGHSASEEAAAAGPQCGDCIVCYSAYDLAGHLPRRLYCGHTVCQACVRRLATPAPAQRWVPCPQCRQSTPMPRGGVAMLDLDLAAFLAIRAGRGPSRLEPQPPGPCKGSPTVTQQPARLLPASGPPPRFPSPEAAARAAAASAGIPQAAPSSERCSALPLGREPRPAARGTAFPKQLWCSPRGRHLRS</sequence>
<keyword evidence="8" id="KW-1185">Reference proteome</keyword>
<evidence type="ECO:0000259" key="6">
    <source>
        <dbReference type="PROSITE" id="PS50089"/>
    </source>
</evidence>
<dbReference type="Pfam" id="PF13445">
    <property type="entry name" value="zf-RING_UBOX"/>
    <property type="match status" value="2"/>
</dbReference>
<dbReference type="GeneTree" id="ENSGT00510000050587"/>
<protein>
    <recommendedName>
        <fullName evidence="6">RING-type domain-containing protein</fullName>
    </recommendedName>
</protein>
<dbReference type="Ensembl" id="ENSBGRT00000019887.1">
    <property type="protein sequence ID" value="ENSBGRP00000017200.1"/>
    <property type="gene ID" value="ENSBGRG00000010906.1"/>
</dbReference>
<keyword evidence="2 4" id="KW-0863">Zinc-finger</keyword>
<evidence type="ECO:0000256" key="2">
    <source>
        <dbReference type="ARBA" id="ARBA00022771"/>
    </source>
</evidence>
<accession>A0A8B9X576</accession>
<evidence type="ECO:0000313" key="8">
    <source>
        <dbReference type="Proteomes" id="UP000694520"/>
    </source>
</evidence>
<keyword evidence="1" id="KW-0479">Metal-binding</keyword>
<feature type="domain" description="RING-type" evidence="6">
    <location>
        <begin position="184"/>
        <end position="231"/>
    </location>
</feature>
<dbReference type="PANTHER" id="PTHR47454:SF1">
    <property type="entry name" value="RING FINGER PROTEIN 224"/>
    <property type="match status" value="1"/>
</dbReference>
<dbReference type="PROSITE" id="PS50089">
    <property type="entry name" value="ZF_RING_2"/>
    <property type="match status" value="2"/>
</dbReference>
<dbReference type="PANTHER" id="PTHR47454">
    <property type="entry name" value="RING FINGER PROTEIN 224"/>
    <property type="match status" value="1"/>
</dbReference>
<evidence type="ECO:0000256" key="3">
    <source>
        <dbReference type="ARBA" id="ARBA00022833"/>
    </source>
</evidence>
<dbReference type="SMART" id="SM00184">
    <property type="entry name" value="RING"/>
    <property type="match status" value="2"/>
</dbReference>
<dbReference type="SUPFAM" id="SSF57850">
    <property type="entry name" value="RING/U-box"/>
    <property type="match status" value="2"/>
</dbReference>
<reference evidence="7" key="3">
    <citation type="submission" date="2025-09" db="UniProtKB">
        <authorList>
            <consortium name="Ensembl"/>
        </authorList>
    </citation>
    <scope>IDENTIFICATION</scope>
</reference>
<name>A0A8B9X576_BOSMU</name>
<evidence type="ECO:0000313" key="7">
    <source>
        <dbReference type="Ensembl" id="ENSBGRP00000017200.1"/>
    </source>
</evidence>
<dbReference type="Gene3D" id="3.30.40.10">
    <property type="entry name" value="Zinc/RING finger domain, C3HC4 (zinc finger)"/>
    <property type="match status" value="2"/>
</dbReference>
<feature type="compositionally biased region" description="Low complexity" evidence="5">
    <location>
        <begin position="296"/>
        <end position="317"/>
    </location>
</feature>
<dbReference type="InterPro" id="IPR027370">
    <property type="entry name" value="Znf-RING_euk"/>
</dbReference>
<reference evidence="7" key="1">
    <citation type="submission" date="2019-05" db="EMBL/GenBank/DDBJ databases">
        <authorList>
            <person name="Zhang S."/>
            <person name="Liu J."/>
        </authorList>
    </citation>
    <scope>NUCLEOTIDE SEQUENCE [LARGE SCALE GENOMIC DNA]</scope>
</reference>
<reference evidence="7" key="2">
    <citation type="submission" date="2025-08" db="UniProtKB">
        <authorList>
            <consortium name="Ensembl"/>
        </authorList>
    </citation>
    <scope>IDENTIFICATION</scope>
</reference>
<feature type="region of interest" description="Disordered" evidence="5">
    <location>
        <begin position="259"/>
        <end position="353"/>
    </location>
</feature>
<dbReference type="PROSITE" id="PS00518">
    <property type="entry name" value="ZF_RING_1"/>
    <property type="match status" value="2"/>
</dbReference>
<dbReference type="GO" id="GO:0008270">
    <property type="term" value="F:zinc ion binding"/>
    <property type="evidence" value="ECO:0007669"/>
    <property type="project" value="UniProtKB-KW"/>
</dbReference>
<dbReference type="InterPro" id="IPR053122">
    <property type="entry name" value="RING_finger_domain"/>
</dbReference>
<dbReference type="AlphaFoldDB" id="A0A8B9X576"/>
<evidence type="ECO:0000256" key="4">
    <source>
        <dbReference type="PROSITE-ProRule" id="PRU00175"/>
    </source>
</evidence>
<evidence type="ECO:0000256" key="1">
    <source>
        <dbReference type="ARBA" id="ARBA00022723"/>
    </source>
</evidence>
<dbReference type="InterPro" id="IPR017907">
    <property type="entry name" value="Znf_RING_CS"/>
</dbReference>
<organism evidence="7 8">
    <name type="scientific">Bos mutus grunniens</name>
    <name type="common">Wild yak</name>
    <name type="synonym">Bos grunniens</name>
    <dbReference type="NCBI Taxonomy" id="30521"/>
    <lineage>
        <taxon>Eukaryota</taxon>
        <taxon>Metazoa</taxon>
        <taxon>Chordata</taxon>
        <taxon>Craniata</taxon>
        <taxon>Vertebrata</taxon>
        <taxon>Euteleostomi</taxon>
        <taxon>Mammalia</taxon>
        <taxon>Eutheria</taxon>
        <taxon>Laurasiatheria</taxon>
        <taxon>Artiodactyla</taxon>
        <taxon>Ruminantia</taxon>
        <taxon>Pecora</taxon>
        <taxon>Bovidae</taxon>
        <taxon>Bovinae</taxon>
        <taxon>Bos</taxon>
    </lineage>
</organism>
<feature type="domain" description="RING-type" evidence="6">
    <location>
        <begin position="23"/>
        <end position="70"/>
    </location>
</feature>
<evidence type="ECO:0000256" key="5">
    <source>
        <dbReference type="SAM" id="MobiDB-lite"/>
    </source>
</evidence>
<dbReference type="InterPro" id="IPR013083">
    <property type="entry name" value="Znf_RING/FYVE/PHD"/>
</dbReference>
<keyword evidence="3" id="KW-0862">Zinc</keyword>
<proteinExistence type="predicted"/>
<dbReference type="InterPro" id="IPR001841">
    <property type="entry name" value="Znf_RING"/>
</dbReference>
<dbReference type="Proteomes" id="UP000694520">
    <property type="component" value="Chromosome 9"/>
</dbReference>